<proteinExistence type="predicted"/>
<accession>A0A9W6HSK2</accession>
<dbReference type="Pfam" id="PF08241">
    <property type="entry name" value="Methyltransf_11"/>
    <property type="match status" value="1"/>
</dbReference>
<name>A0A9W6HSK2_9MICO</name>
<dbReference type="PANTHER" id="PTHR43464:SF19">
    <property type="entry name" value="UBIQUINONE BIOSYNTHESIS O-METHYLTRANSFERASE, MITOCHONDRIAL"/>
    <property type="match status" value="1"/>
</dbReference>
<dbReference type="CDD" id="cd02440">
    <property type="entry name" value="AdoMet_MTases"/>
    <property type="match status" value="1"/>
</dbReference>
<dbReference type="EMBL" id="BSET01000002">
    <property type="protein sequence ID" value="GLK02128.1"/>
    <property type="molecule type" value="Genomic_DNA"/>
</dbReference>
<dbReference type="GO" id="GO:0008757">
    <property type="term" value="F:S-adenosylmethionine-dependent methyltransferase activity"/>
    <property type="evidence" value="ECO:0007669"/>
    <property type="project" value="InterPro"/>
</dbReference>
<dbReference type="Gene3D" id="3.40.50.150">
    <property type="entry name" value="Vaccinia Virus protein VP39"/>
    <property type="match status" value="1"/>
</dbReference>
<dbReference type="InterPro" id="IPR029063">
    <property type="entry name" value="SAM-dependent_MTases_sf"/>
</dbReference>
<keyword evidence="6" id="KW-1185">Reference proteome</keyword>
<protein>
    <recommendedName>
        <fullName evidence="4">Methyltransferase type 11 domain-containing protein</fullName>
    </recommendedName>
</protein>
<evidence type="ECO:0000313" key="6">
    <source>
        <dbReference type="Proteomes" id="UP001142325"/>
    </source>
</evidence>
<dbReference type="NCBIfam" id="NF004851">
    <property type="entry name" value="PRK06202.1"/>
    <property type="match status" value="1"/>
</dbReference>
<evidence type="ECO:0000256" key="1">
    <source>
        <dbReference type="ARBA" id="ARBA00022603"/>
    </source>
</evidence>
<evidence type="ECO:0000259" key="4">
    <source>
        <dbReference type="Pfam" id="PF08241"/>
    </source>
</evidence>
<dbReference type="InterPro" id="IPR013216">
    <property type="entry name" value="Methyltransf_11"/>
</dbReference>
<reference evidence="5" key="1">
    <citation type="journal article" date="2014" name="Int. J. Syst. Evol. Microbiol.">
        <title>Complete genome sequence of Corynebacterium casei LMG S-19264T (=DSM 44701T), isolated from a smear-ripened cheese.</title>
        <authorList>
            <consortium name="US DOE Joint Genome Institute (JGI-PGF)"/>
            <person name="Walter F."/>
            <person name="Albersmeier A."/>
            <person name="Kalinowski J."/>
            <person name="Ruckert C."/>
        </authorList>
    </citation>
    <scope>NUCLEOTIDE SEQUENCE</scope>
    <source>
        <strain evidence="5">VKM Ac-1958</strain>
    </source>
</reference>
<sequence length="240" mass="26646">MVPDLSVRASEARELMDAPDASAPMLDRTYERFALVNAVVSPWRGLYRRDIRPRARRGPVRLLDIGAGGGDQARALARRLHRDGFSAQVWALDADERAVRWAQAHDATGEVRYRTGSLQELAEAGEFFDVVYSNHVLHHVADAALLPFLEESRRLLAPGGVVVHHDIVRSRGAYALFAAATWPFRTTVLAGSYIREDGLTSIRRSYTVAELKARVPADWEVRARMPARVEARAEAPGARA</sequence>
<organism evidence="5 6">
    <name type="scientific">Microbacterium keratanolyticum</name>
    <dbReference type="NCBI Taxonomy" id="67574"/>
    <lineage>
        <taxon>Bacteria</taxon>
        <taxon>Bacillati</taxon>
        <taxon>Actinomycetota</taxon>
        <taxon>Actinomycetes</taxon>
        <taxon>Micrococcales</taxon>
        <taxon>Microbacteriaceae</taxon>
        <taxon>Microbacterium</taxon>
    </lineage>
</organism>
<feature type="domain" description="Methyltransferase type 11" evidence="4">
    <location>
        <begin position="63"/>
        <end position="163"/>
    </location>
</feature>
<reference evidence="5" key="2">
    <citation type="submission" date="2023-01" db="EMBL/GenBank/DDBJ databases">
        <authorList>
            <person name="Sun Q."/>
            <person name="Evtushenko L."/>
        </authorList>
    </citation>
    <scope>NUCLEOTIDE SEQUENCE</scope>
    <source>
        <strain evidence="5">VKM Ac-1958</strain>
    </source>
</reference>
<evidence type="ECO:0000256" key="2">
    <source>
        <dbReference type="ARBA" id="ARBA00022679"/>
    </source>
</evidence>
<dbReference type="RefSeq" id="WP_204939703.1">
    <property type="nucleotide sequence ID" value="NZ_BAAAUM010000002.1"/>
</dbReference>
<dbReference type="Proteomes" id="UP001142325">
    <property type="component" value="Unassembled WGS sequence"/>
</dbReference>
<keyword evidence="3" id="KW-0949">S-adenosyl-L-methionine</keyword>
<gene>
    <name evidence="5" type="ORF">GCM10017596_18430</name>
</gene>
<dbReference type="PANTHER" id="PTHR43464">
    <property type="entry name" value="METHYLTRANSFERASE"/>
    <property type="match status" value="1"/>
</dbReference>
<evidence type="ECO:0000256" key="3">
    <source>
        <dbReference type="ARBA" id="ARBA00022691"/>
    </source>
</evidence>
<comment type="caution">
    <text evidence="5">The sequence shown here is derived from an EMBL/GenBank/DDBJ whole genome shotgun (WGS) entry which is preliminary data.</text>
</comment>
<keyword evidence="2" id="KW-0808">Transferase</keyword>
<evidence type="ECO:0000313" key="5">
    <source>
        <dbReference type="EMBL" id="GLK02128.1"/>
    </source>
</evidence>
<keyword evidence="1" id="KW-0489">Methyltransferase</keyword>
<dbReference type="AlphaFoldDB" id="A0A9W6HSK2"/>
<dbReference type="SUPFAM" id="SSF53335">
    <property type="entry name" value="S-adenosyl-L-methionine-dependent methyltransferases"/>
    <property type="match status" value="1"/>
</dbReference>
<dbReference type="GO" id="GO:0032259">
    <property type="term" value="P:methylation"/>
    <property type="evidence" value="ECO:0007669"/>
    <property type="project" value="UniProtKB-KW"/>
</dbReference>